<evidence type="ECO:0000256" key="4">
    <source>
        <dbReference type="HAMAP-Rule" id="MF_01420"/>
    </source>
</evidence>
<feature type="domain" description="Sporulation regulator WhiA C-terminal" evidence="5">
    <location>
        <begin position="219"/>
        <end position="303"/>
    </location>
</feature>
<dbReference type="Proteomes" id="UP000292648">
    <property type="component" value="Unassembled WGS sequence"/>
</dbReference>
<dbReference type="Proteomes" id="UP000277896">
    <property type="component" value="Chromosome"/>
</dbReference>
<comment type="function">
    <text evidence="4">Involved in cell division and chromosome segregation.</text>
</comment>
<keyword evidence="3 4" id="KW-0131">Cell cycle</keyword>
<dbReference type="Pfam" id="PF14527">
    <property type="entry name" value="LAGLIDADG_WhiA"/>
    <property type="match status" value="1"/>
</dbReference>
<dbReference type="InterPro" id="IPR023054">
    <property type="entry name" value="Sporulation_regulator_WhiA_C"/>
</dbReference>
<dbReference type="eggNOG" id="COG1481">
    <property type="taxonomic scope" value="Bacteria"/>
</dbReference>
<gene>
    <name evidence="4 10" type="primary">whiA</name>
    <name evidence="10" type="ORF">EUZ87_03415</name>
    <name evidence="8" type="ORF">LP667_03040</name>
    <name evidence="9" type="ORF">LPPLD21_00946</name>
</gene>
<dbReference type="NCBIfam" id="TIGR00647">
    <property type="entry name" value="DNA_bind_WhiA"/>
    <property type="match status" value="1"/>
</dbReference>
<dbReference type="InterPro" id="IPR018478">
    <property type="entry name" value="Sporu_reg_WhiA_N_dom"/>
</dbReference>
<dbReference type="InterPro" id="IPR003802">
    <property type="entry name" value="Sporulation_regulator_WhiA"/>
</dbReference>
<feature type="domain" description="Sporulation transcription regulator WhiA N-terminal" evidence="6">
    <location>
        <begin position="19"/>
        <end position="103"/>
    </location>
</feature>
<proteinExistence type="inferred from homology"/>
<evidence type="ECO:0000256" key="3">
    <source>
        <dbReference type="ARBA" id="ARBA00023306"/>
    </source>
</evidence>
<comment type="similarity">
    <text evidence="4">Belongs to the WhiA family.</text>
</comment>
<keyword evidence="11" id="KW-1185">Reference proteome</keyword>
<dbReference type="HAMAP" id="MF_01420">
    <property type="entry name" value="HTH_type_WhiA"/>
    <property type="match status" value="1"/>
</dbReference>
<reference evidence="8 12" key="2">
    <citation type="submission" date="2018-10" db="EMBL/GenBank/DDBJ databases">
        <title>Genome seuquencing of Lactobacillus species.</title>
        <authorList>
            <person name="Baek C."/>
            <person name="Yi H."/>
        </authorList>
    </citation>
    <scope>NUCLEOTIDE SEQUENCE [LARGE SCALE GENOMIC DNA]</scope>
    <source>
        <strain evidence="8 12">DSM 10667</strain>
    </source>
</reference>
<evidence type="ECO:0000313" key="8">
    <source>
        <dbReference type="EMBL" id="AYJ37867.1"/>
    </source>
</evidence>
<dbReference type="PANTHER" id="PTHR37307:SF1">
    <property type="entry name" value="CELL DIVISION PROTEIN WHIA-RELATED"/>
    <property type="match status" value="1"/>
</dbReference>
<dbReference type="PANTHER" id="PTHR37307">
    <property type="entry name" value="CELL DIVISION PROTEIN WHIA-RELATED"/>
    <property type="match status" value="1"/>
</dbReference>
<dbReference type="InterPro" id="IPR027434">
    <property type="entry name" value="Homing_endonucl"/>
</dbReference>
<sequence>MSYASDVKKELTNLAVHRENAKAELMALIRMNGAISIANHHFILNIQTENPAIARRIYRLLKQFYDVDSELIVRRKMKLNKNNLYIVRLKTGTDMVLGDLGILKDYQIVEVAPTEVLTDDAAVRSYLRGAFLAGGSVNNPETSRYHLEIYSLYEEHNHMISEMMNQYGLNSRTTDRRGGFITYIKEAEKIADFLSLVGATNAMLKFEDIRIMRDMRNSVNRLVNCENANMDKVANASSKQIENILLIDATVGLQQLPPKLQEVAVARLEHREVSLKELGTLVPGGPISKSGINHRLRKINQFAEQLQKDA</sequence>
<protein>
    <recommendedName>
        <fullName evidence="4">Probable cell division protein WhiA</fullName>
    </recommendedName>
</protein>
<dbReference type="Gene3D" id="3.10.28.10">
    <property type="entry name" value="Homing endonucleases"/>
    <property type="match status" value="1"/>
</dbReference>
<dbReference type="SUPFAM" id="SSF55608">
    <property type="entry name" value="Homing endonucleases"/>
    <property type="match status" value="1"/>
</dbReference>
<dbReference type="Proteomes" id="UP000236162">
    <property type="component" value="Unassembled WGS sequence"/>
</dbReference>
<dbReference type="EMBL" id="BDOR01000003">
    <property type="protein sequence ID" value="GBF01436.1"/>
    <property type="molecule type" value="Genomic_DNA"/>
</dbReference>
<organism evidence="10 13">
    <name type="scientific">Lactiplantibacillus paraplantarum</name>
    <dbReference type="NCBI Taxonomy" id="60520"/>
    <lineage>
        <taxon>Bacteria</taxon>
        <taxon>Bacillati</taxon>
        <taxon>Bacillota</taxon>
        <taxon>Bacilli</taxon>
        <taxon>Lactobacillales</taxon>
        <taxon>Lactobacillaceae</taxon>
        <taxon>Lactiplantibacillus</taxon>
    </lineage>
</organism>
<dbReference type="EMBL" id="SEHH01000027">
    <property type="protein sequence ID" value="TBX49817.1"/>
    <property type="molecule type" value="Genomic_DNA"/>
</dbReference>
<evidence type="ECO:0000256" key="1">
    <source>
        <dbReference type="ARBA" id="ARBA00022618"/>
    </source>
</evidence>
<evidence type="ECO:0000259" key="6">
    <source>
        <dbReference type="Pfam" id="PF10298"/>
    </source>
</evidence>
<dbReference type="KEGG" id="lpx:ASU28_04560"/>
<evidence type="ECO:0000313" key="9">
    <source>
        <dbReference type="EMBL" id="GBF01436.1"/>
    </source>
</evidence>
<dbReference type="RefSeq" id="WP_021731167.1">
    <property type="nucleotide sequence ID" value="NZ_AVAI01000110.1"/>
</dbReference>
<evidence type="ECO:0000313" key="12">
    <source>
        <dbReference type="Proteomes" id="UP000277896"/>
    </source>
</evidence>
<dbReference type="InterPro" id="IPR039518">
    <property type="entry name" value="WhiA_LAGLIDADG_dom"/>
</dbReference>
<reference evidence="9 11" key="1">
    <citation type="submission" date="2017-04" db="EMBL/GenBank/DDBJ databases">
        <title>In vitro and in silico characterization of Lactobacillus paraplantarum D2-1, a starter culture for soymilk fermentation.</title>
        <authorList>
            <person name="Endo A."/>
            <person name="Sasaki F."/>
            <person name="Maeno S."/>
            <person name="Kanesaki Y."/>
            <person name="Kubota E."/>
            <person name="Torres G.A."/>
            <person name="Tomita S."/>
            <person name="Nakagawa J."/>
        </authorList>
    </citation>
    <scope>NUCLEOTIDE SEQUENCE [LARGE SCALE GENOMIC DNA]</scope>
    <source>
        <strain evidence="9 11">D2-1</strain>
    </source>
</reference>
<dbReference type="Pfam" id="PF10298">
    <property type="entry name" value="WhiA_N"/>
    <property type="match status" value="1"/>
</dbReference>
<dbReference type="GO" id="GO:0051301">
    <property type="term" value="P:cell division"/>
    <property type="evidence" value="ECO:0007669"/>
    <property type="project" value="UniProtKB-UniRule"/>
</dbReference>
<dbReference type="HOGENOM" id="CLU_053282_1_0_9"/>
<dbReference type="EMBL" id="CP032744">
    <property type="protein sequence ID" value="AYJ37867.1"/>
    <property type="molecule type" value="Genomic_DNA"/>
</dbReference>
<accession>A0A098R6P2</accession>
<evidence type="ECO:0000259" key="5">
    <source>
        <dbReference type="Pfam" id="PF02650"/>
    </source>
</evidence>
<dbReference type="AlphaFoldDB" id="A0A098R6P2"/>
<keyword evidence="2 4" id="KW-0238">DNA-binding</keyword>
<dbReference type="GO" id="GO:0043937">
    <property type="term" value="P:regulation of sporulation"/>
    <property type="evidence" value="ECO:0007669"/>
    <property type="project" value="InterPro"/>
</dbReference>
<evidence type="ECO:0000313" key="10">
    <source>
        <dbReference type="EMBL" id="TBX49817.1"/>
    </source>
</evidence>
<reference evidence="10 13" key="3">
    <citation type="submission" date="2019-01" db="EMBL/GenBank/DDBJ databases">
        <title>Draft genome sequence of Lactobacillus paraplantarum OSY-TC318, a Producer of the novel lantibiotic Paraplantaracin TC318.</title>
        <authorList>
            <person name="Hussein W.E."/>
            <person name="Huang E."/>
            <person name="Yousef A.E."/>
        </authorList>
    </citation>
    <scope>NUCLEOTIDE SEQUENCE [LARGE SCALE GENOMIC DNA]</scope>
    <source>
        <strain evidence="10 13">OSY-TC318</strain>
    </source>
</reference>
<evidence type="ECO:0000313" key="13">
    <source>
        <dbReference type="Proteomes" id="UP000292648"/>
    </source>
</evidence>
<keyword evidence="1 4" id="KW-0132">Cell division</keyword>
<name>A0A098R6P2_9LACO</name>
<evidence type="ECO:0000259" key="7">
    <source>
        <dbReference type="Pfam" id="PF14527"/>
    </source>
</evidence>
<evidence type="ECO:0000313" key="11">
    <source>
        <dbReference type="Proteomes" id="UP000236162"/>
    </source>
</evidence>
<feature type="domain" description="WhiA LAGLIDADG-like" evidence="7">
    <location>
        <begin position="124"/>
        <end position="216"/>
    </location>
</feature>
<dbReference type="Pfam" id="PF02650">
    <property type="entry name" value="HTH_WhiA"/>
    <property type="match status" value="1"/>
</dbReference>
<dbReference type="GO" id="GO:0003677">
    <property type="term" value="F:DNA binding"/>
    <property type="evidence" value="ECO:0007669"/>
    <property type="project" value="UniProtKB-UniRule"/>
</dbReference>
<evidence type="ECO:0000256" key="2">
    <source>
        <dbReference type="ARBA" id="ARBA00023125"/>
    </source>
</evidence>